<keyword evidence="2" id="KW-1185">Reference proteome</keyword>
<reference evidence="1 2" key="1">
    <citation type="submission" date="2019-02" db="EMBL/GenBank/DDBJ databases">
        <title>Planctomycetal bacteria perform biofilm scaping via a novel small molecule.</title>
        <authorList>
            <person name="Jeske O."/>
            <person name="Boedeker C."/>
            <person name="Wiegand S."/>
            <person name="Breitling P."/>
            <person name="Kallscheuer N."/>
            <person name="Jogler M."/>
            <person name="Rohde M."/>
            <person name="Petersen J."/>
            <person name="Medema M.H."/>
            <person name="Surup F."/>
            <person name="Jogler C."/>
        </authorList>
    </citation>
    <scope>NUCLEOTIDE SEQUENCE [LARGE SCALE GENOMIC DNA]</scope>
    <source>
        <strain evidence="1 2">Mal15</strain>
    </source>
</reference>
<evidence type="ECO:0008006" key="3">
    <source>
        <dbReference type="Google" id="ProtNLM"/>
    </source>
</evidence>
<dbReference type="Gene3D" id="3.40.109.10">
    <property type="entry name" value="NADH Oxidase"/>
    <property type="match status" value="2"/>
</dbReference>
<protein>
    <recommendedName>
        <fullName evidence="3">Nitroreductase domain-containing protein</fullName>
    </recommendedName>
</protein>
<evidence type="ECO:0000313" key="1">
    <source>
        <dbReference type="EMBL" id="QEF99665.1"/>
    </source>
</evidence>
<dbReference type="InterPro" id="IPR000415">
    <property type="entry name" value="Nitroreductase-like"/>
</dbReference>
<accession>A0A5B9MJ80</accession>
<gene>
    <name evidence="1" type="ORF">Mal15_37310</name>
</gene>
<dbReference type="EMBL" id="CP036264">
    <property type="protein sequence ID" value="QEF99665.1"/>
    <property type="molecule type" value="Genomic_DNA"/>
</dbReference>
<name>A0A5B9MJ80_9BACT</name>
<dbReference type="Proteomes" id="UP000321353">
    <property type="component" value="Chromosome"/>
</dbReference>
<evidence type="ECO:0000313" key="2">
    <source>
        <dbReference type="Proteomes" id="UP000321353"/>
    </source>
</evidence>
<dbReference type="AlphaFoldDB" id="A0A5B9MJ80"/>
<sequence>MDSCDVVDVLLEAASLAPSGDNTQPWKFSVDRERRSIVLDIVPARDPSPMNAGQGMSRMALGAALENMSRTAAFNRWDYRVEPLEFEGLVRFTVERATSEPGTIEDVVRRRVTNRRAYQQMTLPPDCLQRLCEVGQSVQNAKVCLLTDPSLLGELVDLISRADAIMLGTKSVRNGFLSKVRFDRPIHEPVEEGLSLGSLEVALADRIALRVLKSLSPSDSLVKLFGGRRAFSRVAKRLAGSASGFLLVCSTGDGGEQSDVDVGRAWQKMWLGFTEEGLAAQPMMSLLVLQNMLRNAPGEFSQPDRQTAEKLVNQFNAVVASSGASEETVAAMMRFGKASPPTSRVGRLPSGQRAE</sequence>
<dbReference type="KEGG" id="smam:Mal15_37310"/>
<dbReference type="GO" id="GO:0016491">
    <property type="term" value="F:oxidoreductase activity"/>
    <property type="evidence" value="ECO:0007669"/>
    <property type="project" value="InterPro"/>
</dbReference>
<organism evidence="1 2">
    <name type="scientific">Stieleria maiorica</name>
    <dbReference type="NCBI Taxonomy" id="2795974"/>
    <lineage>
        <taxon>Bacteria</taxon>
        <taxon>Pseudomonadati</taxon>
        <taxon>Planctomycetota</taxon>
        <taxon>Planctomycetia</taxon>
        <taxon>Pirellulales</taxon>
        <taxon>Pirellulaceae</taxon>
        <taxon>Stieleria</taxon>
    </lineage>
</organism>
<dbReference type="SUPFAM" id="SSF55469">
    <property type="entry name" value="FMN-dependent nitroreductase-like"/>
    <property type="match status" value="2"/>
</dbReference>
<proteinExistence type="predicted"/>